<organism evidence="2 3">
    <name type="scientific">Chironomus riparius</name>
    <dbReference type="NCBI Taxonomy" id="315576"/>
    <lineage>
        <taxon>Eukaryota</taxon>
        <taxon>Metazoa</taxon>
        <taxon>Ecdysozoa</taxon>
        <taxon>Arthropoda</taxon>
        <taxon>Hexapoda</taxon>
        <taxon>Insecta</taxon>
        <taxon>Pterygota</taxon>
        <taxon>Neoptera</taxon>
        <taxon>Endopterygota</taxon>
        <taxon>Diptera</taxon>
        <taxon>Nematocera</taxon>
        <taxon>Chironomoidea</taxon>
        <taxon>Chironomidae</taxon>
        <taxon>Chironominae</taxon>
        <taxon>Chironomus</taxon>
    </lineage>
</organism>
<sequence length="94" mass="10219">MSIFKTLIICCLIYQTKGGAPSNDCISCKDVLFNLASPSPWNCNPGTGRIFRVLIVHKPEAGMADVQGACINFLHTDPINPLIDEHSSDITIES</sequence>
<dbReference type="Proteomes" id="UP001153620">
    <property type="component" value="Chromosome 4"/>
</dbReference>
<reference evidence="2" key="2">
    <citation type="submission" date="2022-10" db="EMBL/GenBank/DDBJ databases">
        <authorList>
            <consortium name="ENA_rothamsted_submissions"/>
            <consortium name="culmorum"/>
            <person name="King R."/>
        </authorList>
    </citation>
    <scope>NUCLEOTIDE SEQUENCE</scope>
</reference>
<feature type="signal peptide" evidence="1">
    <location>
        <begin position="1"/>
        <end position="18"/>
    </location>
</feature>
<feature type="chain" id="PRO_5040463883" evidence="1">
    <location>
        <begin position="19"/>
        <end position="94"/>
    </location>
</feature>
<name>A0A9N9WYQ6_9DIPT</name>
<evidence type="ECO:0000313" key="3">
    <source>
        <dbReference type="Proteomes" id="UP001153620"/>
    </source>
</evidence>
<reference evidence="2" key="1">
    <citation type="submission" date="2022-01" db="EMBL/GenBank/DDBJ databases">
        <authorList>
            <person name="King R."/>
        </authorList>
    </citation>
    <scope>NUCLEOTIDE SEQUENCE</scope>
</reference>
<gene>
    <name evidence="2" type="ORF">CHIRRI_LOCUS14260</name>
</gene>
<proteinExistence type="predicted"/>
<evidence type="ECO:0000256" key="1">
    <source>
        <dbReference type="SAM" id="SignalP"/>
    </source>
</evidence>
<dbReference type="AlphaFoldDB" id="A0A9N9WYQ6"/>
<evidence type="ECO:0000313" key="2">
    <source>
        <dbReference type="EMBL" id="CAG9811451.1"/>
    </source>
</evidence>
<protein>
    <submittedName>
        <fullName evidence="2">Uncharacterized protein</fullName>
    </submittedName>
</protein>
<keyword evidence="3" id="KW-1185">Reference proteome</keyword>
<accession>A0A9N9WYQ6</accession>
<keyword evidence="1" id="KW-0732">Signal</keyword>
<dbReference type="EMBL" id="OU895880">
    <property type="protein sequence ID" value="CAG9811451.1"/>
    <property type="molecule type" value="Genomic_DNA"/>
</dbReference>